<dbReference type="InterPro" id="IPR050081">
    <property type="entry name" value="Ile-tRNA_ligase"/>
</dbReference>
<reference evidence="12 13" key="1">
    <citation type="journal article" date="2014" name="Antonie Van Leeuwenhoek">
        <title>Hyphomonas beringensis sp. nov. and Hyphomonas chukchiensis sp. nov., isolated from surface seawater of the Bering Sea and Chukchi Sea.</title>
        <authorList>
            <person name="Li C."/>
            <person name="Lai Q."/>
            <person name="Li G."/>
            <person name="Dong C."/>
            <person name="Wang J."/>
            <person name="Liao Y."/>
            <person name="Shao Z."/>
        </authorList>
    </citation>
    <scope>NUCLEOTIDE SEQUENCE [LARGE SCALE GENOMIC DNA]</scope>
    <source>
        <strain evidence="12 13">VP2</strain>
    </source>
</reference>
<feature type="short sequence motif" description="'KMSKS' region" evidence="10">
    <location>
        <begin position="673"/>
        <end position="677"/>
    </location>
</feature>
<dbReference type="InterPro" id="IPR023585">
    <property type="entry name" value="Ile-tRNA-ligase_type1"/>
</dbReference>
<comment type="domain">
    <text evidence="10">IleRS has two distinct active sites: one for aminoacylation and one for editing. The misactivated valine is translocated from the active site to the editing site, which sterically excludes the correctly activated isoleucine. The single editing site contains two valyl binding pockets, one specific for each substrate (Val-AMP or Val-tRNA(Ile)).</text>
</comment>
<comment type="function">
    <text evidence="8 10">Catalyzes the attachment of isoleucine to tRNA(Ile). As IleRS can inadvertently accommodate and process structurally similar amino acids such as valine, to avoid such errors it has two additional distinct tRNA(Ile)-dependent editing activities. One activity is designated as 'pretransfer' editing and involves the hydrolysis of activated Val-AMP. The other activity is designated 'posttransfer' editing and involves deacylation of mischarged Val-tRNA(Ile).</text>
</comment>
<dbReference type="PROSITE" id="PS00178">
    <property type="entry name" value="AA_TRNA_LIGASE_I"/>
    <property type="match status" value="1"/>
</dbReference>
<feature type="domain" description="YTH" evidence="11">
    <location>
        <begin position="795"/>
        <end position="944"/>
    </location>
</feature>
<dbReference type="Pfam" id="PF00133">
    <property type="entry name" value="tRNA-synt_1"/>
    <property type="match status" value="1"/>
</dbReference>
<dbReference type="SUPFAM" id="SSF47323">
    <property type="entry name" value="Anticodon-binding domain of a subclass of class I aminoacyl-tRNA synthetases"/>
    <property type="match status" value="1"/>
</dbReference>
<dbReference type="PANTHER" id="PTHR42765:SF1">
    <property type="entry name" value="ISOLEUCINE--TRNA LIGASE, MITOCHONDRIAL"/>
    <property type="match status" value="1"/>
</dbReference>
<dbReference type="AlphaFoldDB" id="A0A059FC93"/>
<keyword evidence="6 10" id="KW-0648">Protein biosynthesis</keyword>
<dbReference type="OrthoDB" id="9810365at2"/>
<keyword evidence="7 10" id="KW-0030">Aminoacyl-tRNA synthetase</keyword>
<evidence type="ECO:0000256" key="5">
    <source>
        <dbReference type="ARBA" id="ARBA00022840"/>
    </source>
</evidence>
<dbReference type="eggNOG" id="COG0060">
    <property type="taxonomic scope" value="Bacteria"/>
</dbReference>
<evidence type="ECO:0000256" key="1">
    <source>
        <dbReference type="ARBA" id="ARBA00006887"/>
    </source>
</evidence>
<comment type="caution">
    <text evidence="10">Lacks conserved residue(s) required for the propagation of feature annotation.</text>
</comment>
<dbReference type="InterPro" id="IPR002300">
    <property type="entry name" value="aa-tRNA-synth_Ia"/>
</dbReference>
<dbReference type="GO" id="GO:0006428">
    <property type="term" value="P:isoleucyl-tRNA aminoacylation"/>
    <property type="evidence" value="ECO:0007669"/>
    <property type="project" value="UniProtKB-UniRule"/>
</dbReference>
<keyword evidence="4 10" id="KW-0547">Nucleotide-binding</keyword>
<feature type="binding site" evidence="10">
    <location>
        <position position="632"/>
    </location>
    <ligand>
        <name>L-isoleucyl-5'-AMP</name>
        <dbReference type="ChEBI" id="CHEBI:178002"/>
    </ligand>
</feature>
<feature type="binding site" evidence="10">
    <location>
        <position position="676"/>
    </location>
    <ligand>
        <name>ATP</name>
        <dbReference type="ChEBI" id="CHEBI:30616"/>
    </ligand>
</feature>
<dbReference type="InterPro" id="IPR009008">
    <property type="entry name" value="Val/Leu/Ile-tRNA-synth_edit"/>
</dbReference>
<dbReference type="RefSeq" id="WP_035582141.1">
    <property type="nucleotide sequence ID" value="NZ_ARYJ01000006.1"/>
</dbReference>
<dbReference type="InterPro" id="IPR033708">
    <property type="entry name" value="Anticodon_Ile_BEm"/>
</dbReference>
<dbReference type="InterPro" id="IPR007275">
    <property type="entry name" value="YTH_domain"/>
</dbReference>
<evidence type="ECO:0000256" key="2">
    <source>
        <dbReference type="ARBA" id="ARBA00022490"/>
    </source>
</evidence>
<dbReference type="SUPFAM" id="SSF52374">
    <property type="entry name" value="Nucleotidylyl transferase"/>
    <property type="match status" value="1"/>
</dbReference>
<evidence type="ECO:0000256" key="10">
    <source>
        <dbReference type="HAMAP-Rule" id="MF_02002"/>
    </source>
</evidence>
<dbReference type="EMBL" id="ARYJ01000006">
    <property type="protein sequence ID" value="KCZ88133.1"/>
    <property type="molecule type" value="Genomic_DNA"/>
</dbReference>
<dbReference type="InterPro" id="IPR013155">
    <property type="entry name" value="M/V/L/I-tRNA-synth_anticd-bd"/>
</dbReference>
<dbReference type="GO" id="GO:0005829">
    <property type="term" value="C:cytosol"/>
    <property type="evidence" value="ECO:0007669"/>
    <property type="project" value="TreeGrafter"/>
</dbReference>
<comment type="caution">
    <text evidence="12">The sequence shown here is derived from an EMBL/GenBank/DDBJ whole genome shotgun (WGS) entry which is preliminary data.</text>
</comment>
<evidence type="ECO:0000256" key="3">
    <source>
        <dbReference type="ARBA" id="ARBA00022598"/>
    </source>
</evidence>
<dbReference type="InterPro" id="IPR014729">
    <property type="entry name" value="Rossmann-like_a/b/a_fold"/>
</dbReference>
<gene>
    <name evidence="10" type="primary">ileS</name>
    <name evidence="12" type="ORF">HJA_11140</name>
</gene>
<dbReference type="Gene3D" id="3.40.50.620">
    <property type="entry name" value="HUPs"/>
    <property type="match status" value="2"/>
</dbReference>
<dbReference type="Gene3D" id="3.90.740.10">
    <property type="entry name" value="Valyl/Leucyl/Isoleucyl-tRNA synthetase, editing domain"/>
    <property type="match status" value="1"/>
</dbReference>
<dbReference type="PRINTS" id="PR00984">
    <property type="entry name" value="TRNASYNTHILE"/>
</dbReference>
<comment type="catalytic activity">
    <reaction evidence="9 10">
        <text>tRNA(Ile) + L-isoleucine + ATP = L-isoleucyl-tRNA(Ile) + AMP + diphosphate</text>
        <dbReference type="Rhea" id="RHEA:11060"/>
        <dbReference type="Rhea" id="RHEA-COMP:9666"/>
        <dbReference type="Rhea" id="RHEA-COMP:9695"/>
        <dbReference type="ChEBI" id="CHEBI:30616"/>
        <dbReference type="ChEBI" id="CHEBI:33019"/>
        <dbReference type="ChEBI" id="CHEBI:58045"/>
        <dbReference type="ChEBI" id="CHEBI:78442"/>
        <dbReference type="ChEBI" id="CHEBI:78528"/>
        <dbReference type="ChEBI" id="CHEBI:456215"/>
        <dbReference type="EC" id="6.1.1.5"/>
    </reaction>
</comment>
<comment type="similarity">
    <text evidence="1 10">Belongs to the class-I aminoacyl-tRNA synthetase family. IleS type 1 subfamily.</text>
</comment>
<evidence type="ECO:0000313" key="13">
    <source>
        <dbReference type="Proteomes" id="UP000024816"/>
    </source>
</evidence>
<keyword evidence="5 10" id="KW-0067">ATP-binding</keyword>
<dbReference type="InterPro" id="IPR009080">
    <property type="entry name" value="tRNAsynth_Ia_anticodon-bd"/>
</dbReference>
<comment type="subunit">
    <text evidence="10">Monomer.</text>
</comment>
<dbReference type="PANTHER" id="PTHR42765">
    <property type="entry name" value="SOLEUCYL-TRNA SYNTHETASE"/>
    <property type="match status" value="1"/>
</dbReference>
<comment type="subcellular location">
    <subcellularLocation>
        <location evidence="10">Cytoplasm</location>
    </subcellularLocation>
</comment>
<dbReference type="InterPro" id="IPR001412">
    <property type="entry name" value="aa-tRNA-synth_I_CS"/>
</dbReference>
<dbReference type="GO" id="GO:0002161">
    <property type="term" value="F:aminoacyl-tRNA deacylase activity"/>
    <property type="evidence" value="ECO:0007669"/>
    <property type="project" value="InterPro"/>
</dbReference>
<dbReference type="SUPFAM" id="SSF50677">
    <property type="entry name" value="ValRS/IleRS/LeuRS editing domain"/>
    <property type="match status" value="1"/>
</dbReference>
<protein>
    <recommendedName>
        <fullName evidence="10">Isoleucine--tRNA ligase</fullName>
        <ecNumber evidence="10">6.1.1.5</ecNumber>
    </recommendedName>
    <alternativeName>
        <fullName evidence="10">Isoleucyl-tRNA synthetase</fullName>
        <shortName evidence="10">IleRS</shortName>
    </alternativeName>
</protein>
<evidence type="ECO:0000256" key="7">
    <source>
        <dbReference type="ARBA" id="ARBA00023146"/>
    </source>
</evidence>
<dbReference type="NCBIfam" id="TIGR00392">
    <property type="entry name" value="ileS"/>
    <property type="match status" value="1"/>
</dbReference>
<dbReference type="PATRIC" id="fig|1280952.3.peg.2226"/>
<keyword evidence="3 10" id="KW-0436">Ligase</keyword>
<evidence type="ECO:0000256" key="4">
    <source>
        <dbReference type="ARBA" id="ARBA00022741"/>
    </source>
</evidence>
<accession>A0A059FC93</accession>
<evidence type="ECO:0000259" key="11">
    <source>
        <dbReference type="PROSITE" id="PS50882"/>
    </source>
</evidence>
<dbReference type="Proteomes" id="UP000024816">
    <property type="component" value="Unassembled WGS sequence"/>
</dbReference>
<dbReference type="HAMAP" id="MF_02002">
    <property type="entry name" value="Ile_tRNA_synth_type1"/>
    <property type="match status" value="1"/>
</dbReference>
<evidence type="ECO:0000313" key="12">
    <source>
        <dbReference type="EMBL" id="KCZ88133.1"/>
    </source>
</evidence>
<dbReference type="GO" id="GO:0000049">
    <property type="term" value="F:tRNA binding"/>
    <property type="evidence" value="ECO:0007669"/>
    <property type="project" value="InterPro"/>
</dbReference>
<dbReference type="Pfam" id="PF08264">
    <property type="entry name" value="Anticodon_1"/>
    <property type="match status" value="1"/>
</dbReference>
<dbReference type="PROSITE" id="PS50882">
    <property type="entry name" value="YTH"/>
    <property type="match status" value="1"/>
</dbReference>
<sequence length="1018" mass="114586">MTDSLTDRDYRDTLFLPATEFPMRGGLPKREPDWIRRWDDLNLYDRLRADAKERGAKPWILHDGPPYANGHIHLGTAMNKIVKDIIVRSHQMAGFDASYLPGWDCHGLPIEWKVEEEFRAKGKTKDDVPPGEFRAACRAYAEKWVEVQGKEFRNLGIEGEWDNPYLTMKFESEASIVGEFLRMAMTGSLVRGAKPIMWSPVERTALAEAEVEYHDRKVPVIWVKFPVAEYTGDPSGHFDELEHASVVIWTTTPWTIPANQAVAFNPNVDYSLYRVEEVYSSEELGFEPYALPGDLLIVADKLVDEVMAAAKVKSFRKVIELTAEENLNHIKLHHPFVRSGPDGRFDDHWAKEFWSELRPLLAGEHVTDDAGTGFVHTAPAHGEDDFNVWVESGHTTQEIRQIVDPDGCYTPDVPRFGGMDIIRTSGKKRGEPGKANNEVIAALAESGNLLARGMTTIRDAHSWRSKAPVIRRATPQWFISMDKPGPNGKTLRENALKAIDETEFFPAVGRNRLRSMVEGRPDWLISRQRNWGVPITIFVNKSGEPHTAALAKEQADALNAAIRTAISKGGVEAWFDTPAEDFLSPLGLSANEWDKVTDVLDVWFDSGTTHAFALRERGIIDPETGQADLYMEGSDQHRGWFQSSLLECCATRGMAPYKQVLTHGFIVDAEGKKMSKSIGNTIEPEQIQKQYGIEILRIWTASGDYTEDLRISDEIIKGSVETYRKLRNTVRYLLGALDGWTEDEAIEAAKMPGLERWVLHRLAELDAQVKAAYTVYDFKRVMSLLINFAGVDLSAVYFDIRKDSLYCDPRFSTMEAWDDLTTVYGNRRRAARTVMAAVLERLLTWLAPVMPFTMEEAFLESHLSGKADSVHLLLFPDTPEDWKDEKLAERWAKIFTVRRVVTGALEVERREKRIGASLEAAPVVHIADEDLVKAFEGEDAADLFITSGVELVNTLEGKGGGFTLDDTPGVVVYPQKAEGIKCRRSWKYFDPAIADPEFPDITPRDALAVKAWDATHGE</sequence>
<dbReference type="Gene3D" id="1.10.730.20">
    <property type="match status" value="1"/>
</dbReference>
<dbReference type="STRING" id="1280952.HJA_11140"/>
<evidence type="ECO:0000256" key="9">
    <source>
        <dbReference type="ARBA" id="ARBA00048359"/>
    </source>
</evidence>
<dbReference type="EC" id="6.1.1.5" evidence="10"/>
<dbReference type="CDD" id="cd07960">
    <property type="entry name" value="Anticodon_Ia_Ile_BEm"/>
    <property type="match status" value="1"/>
</dbReference>
<dbReference type="InterPro" id="IPR002301">
    <property type="entry name" value="Ile-tRNA-ligase"/>
</dbReference>
<organism evidence="12 13">
    <name type="scientific">Hyphomonas jannaschiana VP2</name>
    <dbReference type="NCBI Taxonomy" id="1280952"/>
    <lineage>
        <taxon>Bacteria</taxon>
        <taxon>Pseudomonadati</taxon>
        <taxon>Pseudomonadota</taxon>
        <taxon>Alphaproteobacteria</taxon>
        <taxon>Hyphomonadales</taxon>
        <taxon>Hyphomonadaceae</taxon>
        <taxon>Hyphomonas</taxon>
    </lineage>
</organism>
<dbReference type="GO" id="GO:0005524">
    <property type="term" value="F:ATP binding"/>
    <property type="evidence" value="ECO:0007669"/>
    <property type="project" value="UniProtKB-UniRule"/>
</dbReference>
<feature type="short sequence motif" description="'HIGH' region" evidence="10">
    <location>
        <begin position="66"/>
        <end position="76"/>
    </location>
</feature>
<evidence type="ECO:0000256" key="8">
    <source>
        <dbReference type="ARBA" id="ARBA00025217"/>
    </source>
</evidence>
<keyword evidence="2 10" id="KW-0963">Cytoplasm</keyword>
<proteinExistence type="inferred from homology"/>
<keyword evidence="13" id="KW-1185">Reference proteome</keyword>
<evidence type="ECO:0000256" key="6">
    <source>
        <dbReference type="ARBA" id="ARBA00022917"/>
    </source>
</evidence>
<name>A0A059FC93_9PROT</name>
<dbReference type="GO" id="GO:0004822">
    <property type="term" value="F:isoleucine-tRNA ligase activity"/>
    <property type="evidence" value="ECO:0007669"/>
    <property type="project" value="UniProtKB-UniRule"/>
</dbReference>